<comment type="caution">
    <text evidence="2">Lacks conserved residue(s) required for the propagation of feature annotation.</text>
</comment>
<keyword evidence="5" id="KW-0732">Signal</keyword>
<keyword evidence="4" id="KW-1133">Transmembrane helix</keyword>
<feature type="compositionally biased region" description="Low complexity" evidence="3">
    <location>
        <begin position="943"/>
        <end position="953"/>
    </location>
</feature>
<feature type="compositionally biased region" description="Basic residues" evidence="3">
    <location>
        <begin position="691"/>
        <end position="703"/>
    </location>
</feature>
<dbReference type="PANTHER" id="PTHR24652">
    <property type="entry name" value="LOW-DENSITY LIPOPROTEIN RECEPTOR CLASS A DOMAIN-CONTAINING PROTEIN 2"/>
    <property type="match status" value="1"/>
</dbReference>
<evidence type="ECO:0000313" key="7">
    <source>
        <dbReference type="Proteomes" id="UP001634394"/>
    </source>
</evidence>
<feature type="compositionally biased region" description="Polar residues" evidence="3">
    <location>
        <begin position="500"/>
        <end position="509"/>
    </location>
</feature>
<feature type="compositionally biased region" description="Polar residues" evidence="3">
    <location>
        <begin position="643"/>
        <end position="658"/>
    </location>
</feature>
<dbReference type="InterPro" id="IPR023415">
    <property type="entry name" value="LDLR_class-A_CS"/>
</dbReference>
<dbReference type="SUPFAM" id="SSF57424">
    <property type="entry name" value="LDL receptor-like module"/>
    <property type="match status" value="1"/>
</dbReference>
<dbReference type="InterPro" id="IPR036055">
    <property type="entry name" value="LDL_receptor-like_sf"/>
</dbReference>
<name>A0ABD3VFY4_SINWO</name>
<accession>A0ABD3VFY4</accession>
<evidence type="ECO:0000256" key="5">
    <source>
        <dbReference type="SAM" id="SignalP"/>
    </source>
</evidence>
<keyword evidence="1 2" id="KW-1015">Disulfide bond</keyword>
<feature type="region of interest" description="Disordered" evidence="3">
    <location>
        <begin position="691"/>
        <end position="835"/>
    </location>
</feature>
<dbReference type="PROSITE" id="PS01209">
    <property type="entry name" value="LDLRA_1"/>
    <property type="match status" value="1"/>
</dbReference>
<feature type="signal peptide" evidence="5">
    <location>
        <begin position="1"/>
        <end position="21"/>
    </location>
</feature>
<evidence type="ECO:0000256" key="1">
    <source>
        <dbReference type="ARBA" id="ARBA00023157"/>
    </source>
</evidence>
<feature type="compositionally biased region" description="Basic and acidic residues" evidence="3">
    <location>
        <begin position="930"/>
        <end position="942"/>
    </location>
</feature>
<gene>
    <name evidence="6" type="ORF">ACJMK2_010595</name>
</gene>
<feature type="region of interest" description="Disordered" evidence="3">
    <location>
        <begin position="643"/>
        <end position="671"/>
    </location>
</feature>
<feature type="disulfide bond" evidence="2">
    <location>
        <begin position="414"/>
        <end position="426"/>
    </location>
</feature>
<dbReference type="SMART" id="SM00192">
    <property type="entry name" value="LDLa"/>
    <property type="match status" value="1"/>
</dbReference>
<dbReference type="InterPro" id="IPR002172">
    <property type="entry name" value="LDrepeatLR_classA_rpt"/>
</dbReference>
<feature type="compositionally biased region" description="Polar residues" evidence="3">
    <location>
        <begin position="726"/>
        <end position="766"/>
    </location>
</feature>
<feature type="compositionally biased region" description="Basic and acidic residues" evidence="3">
    <location>
        <begin position="825"/>
        <end position="835"/>
    </location>
</feature>
<feature type="transmembrane region" description="Helical" evidence="4">
    <location>
        <begin position="459"/>
        <end position="486"/>
    </location>
</feature>
<feature type="region of interest" description="Disordered" evidence="3">
    <location>
        <begin position="849"/>
        <end position="954"/>
    </location>
</feature>
<dbReference type="Proteomes" id="UP001634394">
    <property type="component" value="Unassembled WGS sequence"/>
</dbReference>
<evidence type="ECO:0000256" key="3">
    <source>
        <dbReference type="SAM" id="MobiDB-lite"/>
    </source>
</evidence>
<feature type="region of interest" description="Disordered" evidence="3">
    <location>
        <begin position="573"/>
        <end position="605"/>
    </location>
</feature>
<evidence type="ECO:0000313" key="6">
    <source>
        <dbReference type="EMBL" id="KAL3860472.1"/>
    </source>
</evidence>
<feature type="compositionally biased region" description="Basic residues" evidence="3">
    <location>
        <begin position="510"/>
        <end position="520"/>
    </location>
</feature>
<dbReference type="InterPro" id="IPR042333">
    <property type="entry name" value="LRAD2/Mig-13-like"/>
</dbReference>
<feature type="region of interest" description="Disordered" evidence="3">
    <location>
        <begin position="500"/>
        <end position="530"/>
    </location>
</feature>
<dbReference type="CDD" id="cd00112">
    <property type="entry name" value="LDLa"/>
    <property type="match status" value="1"/>
</dbReference>
<evidence type="ECO:0000256" key="4">
    <source>
        <dbReference type="SAM" id="Phobius"/>
    </source>
</evidence>
<keyword evidence="4" id="KW-0472">Membrane</keyword>
<feature type="disulfide bond" evidence="2">
    <location>
        <begin position="421"/>
        <end position="439"/>
    </location>
</feature>
<reference evidence="6 7" key="1">
    <citation type="submission" date="2024-11" db="EMBL/GenBank/DDBJ databases">
        <title>Chromosome-level genome assembly of the freshwater bivalve Anodonta woodiana.</title>
        <authorList>
            <person name="Chen X."/>
        </authorList>
    </citation>
    <scope>NUCLEOTIDE SEQUENCE [LARGE SCALE GENOMIC DNA]</scope>
    <source>
        <strain evidence="6">MN2024</strain>
        <tissue evidence="6">Gills</tissue>
    </source>
</reference>
<dbReference type="Gene3D" id="4.10.400.10">
    <property type="entry name" value="Low-density Lipoprotein Receptor"/>
    <property type="match status" value="1"/>
</dbReference>
<dbReference type="Pfam" id="PF00057">
    <property type="entry name" value="Ldl_recept_a"/>
    <property type="match status" value="1"/>
</dbReference>
<feature type="compositionally biased region" description="Basic residues" evidence="3">
    <location>
        <begin position="886"/>
        <end position="896"/>
    </location>
</feature>
<sequence>MELIKKAFILACIGLLHFCDGIPNVNSIQLCVSRRTFVQAIGDSGIIWFDEVNMGYEYPSPCILQIESCSSCRLTVSLINIDSLSCLSKYFRDNSCYFGCNYLYIFDAHYKNQTIKYYSSESDFISPFISESGSIFIGLCHMSATVNVTLRYVATKKTVKIQSSSMDENSTGYITSPYFPIGYTQNPIGYAQNFELYEFEFISENQNDYIQVTFDDWDLSPKTELAFVNTNIVGPVYGANYRPVVVSNSYHLTMFFNTGPPTSIGKETNFIGFKATYRFISNSNLISNPETACGHYTLNTHGGVLEFKPTGPYDKYFDCVWVVKKQPGYEAIHMKLVEFSSRLVNVSGKRNKVEIYKGLTSTGERVEEIMSASTPFFESDDTGFYVRLTGRYQAQDKLVLTYASYKTASLVNRCTGQMYMCSNYRCIDADLHCDGNDNCGDFSDELEDCSSDNTKSYQYTVTIGVIIPVVISAFLIVVICLLIIMIRKCRQSNLARRNQNSIPTVSGNVSRRRRGRRRRARERDLPPTYDEAIQSPPSWYCNLSFNISASDAALPSPPSYSEAIGENALLVNNAATPGTPNSTDSSQSDRPTYDTSSSSNSRVVDSHRPISCIRNFSYSSVDSEFDTVPYSANLENNSTIVNERSSAVSGRPVSTTRYAGQRSESKHKSRVDDLKGVEVINENLCATNRVQKVKRKKKKRGQQRLKPEGCIDLNESTTQRERDSGIQLQQENTYAQHASRPQSSSRQENQIISSVMPNQSSTSIQRQKFDVTRPVESSSHSRSRSRSPLKENPIVNMPSPSHKRSRNNSKPCNQENKMNARGRSPGHDFTREHNLTDRKSCFGSRDTLIPCGNNENQENQSTASISLRNRNRSSSNSDTSSPPPNQRKKIRKKRRQGPVSSSAQQTPSFSAATEVAIQRSADNAQVIMSSEREELGEVHDRSGSPTGSPQTSPALYFMTLYREGGEDEDVFV</sequence>
<organism evidence="6 7">
    <name type="scientific">Sinanodonta woodiana</name>
    <name type="common">Chinese pond mussel</name>
    <name type="synonym">Anodonta woodiana</name>
    <dbReference type="NCBI Taxonomy" id="1069815"/>
    <lineage>
        <taxon>Eukaryota</taxon>
        <taxon>Metazoa</taxon>
        <taxon>Spiralia</taxon>
        <taxon>Lophotrochozoa</taxon>
        <taxon>Mollusca</taxon>
        <taxon>Bivalvia</taxon>
        <taxon>Autobranchia</taxon>
        <taxon>Heteroconchia</taxon>
        <taxon>Palaeoheterodonta</taxon>
        <taxon>Unionida</taxon>
        <taxon>Unionoidea</taxon>
        <taxon>Unionidae</taxon>
        <taxon>Unioninae</taxon>
        <taxon>Sinanodonta</taxon>
    </lineage>
</organism>
<evidence type="ECO:0008006" key="8">
    <source>
        <dbReference type="Google" id="ProtNLM"/>
    </source>
</evidence>
<keyword evidence="4" id="KW-0812">Transmembrane</keyword>
<feature type="compositionally biased region" description="Polar residues" evidence="3">
    <location>
        <begin position="853"/>
        <end position="863"/>
    </location>
</feature>
<comment type="caution">
    <text evidence="6">The sequence shown here is derived from an EMBL/GenBank/DDBJ whole genome shotgun (WGS) entry which is preliminary data.</text>
</comment>
<keyword evidence="7" id="KW-1185">Reference proteome</keyword>
<feature type="compositionally biased region" description="Polar residues" evidence="3">
    <location>
        <begin position="808"/>
        <end position="817"/>
    </location>
</feature>
<dbReference type="PROSITE" id="PS50068">
    <property type="entry name" value="LDLRA_2"/>
    <property type="match status" value="1"/>
</dbReference>
<evidence type="ECO:0000256" key="2">
    <source>
        <dbReference type="PROSITE-ProRule" id="PRU00124"/>
    </source>
</evidence>
<feature type="compositionally biased region" description="Polar residues" evidence="3">
    <location>
        <begin position="898"/>
        <end position="911"/>
    </location>
</feature>
<dbReference type="EMBL" id="JBJQND010000012">
    <property type="protein sequence ID" value="KAL3860472.1"/>
    <property type="molecule type" value="Genomic_DNA"/>
</dbReference>
<proteinExistence type="predicted"/>
<feature type="compositionally biased region" description="Low complexity" evidence="3">
    <location>
        <begin position="864"/>
        <end position="880"/>
    </location>
</feature>
<protein>
    <recommendedName>
        <fullName evidence="8">CUB domain-containing protein</fullName>
    </recommendedName>
</protein>
<feature type="chain" id="PRO_5044849960" description="CUB domain-containing protein" evidence="5">
    <location>
        <begin position="22"/>
        <end position="972"/>
    </location>
</feature>
<dbReference type="AlphaFoldDB" id="A0ABD3VFY4"/>
<feature type="compositionally biased region" description="Polar residues" evidence="3">
    <location>
        <begin position="573"/>
        <end position="595"/>
    </location>
</feature>